<accession>A0ABT9E5R5</accession>
<feature type="chain" id="PRO_5046038194" evidence="2">
    <location>
        <begin position="27"/>
        <end position="325"/>
    </location>
</feature>
<comment type="similarity">
    <text evidence="1">Belongs to the UPF0065 (bug) family.</text>
</comment>
<dbReference type="EMBL" id="JAUTWS010000029">
    <property type="protein sequence ID" value="MDO9711488.1"/>
    <property type="molecule type" value="Genomic_DNA"/>
</dbReference>
<dbReference type="SUPFAM" id="SSF53850">
    <property type="entry name" value="Periplasmic binding protein-like II"/>
    <property type="match status" value="1"/>
</dbReference>
<dbReference type="Gene3D" id="3.40.190.10">
    <property type="entry name" value="Periplasmic binding protein-like II"/>
    <property type="match status" value="1"/>
</dbReference>
<evidence type="ECO:0000313" key="4">
    <source>
        <dbReference type="Proteomes" id="UP001243009"/>
    </source>
</evidence>
<dbReference type="InterPro" id="IPR042100">
    <property type="entry name" value="Bug_dom1"/>
</dbReference>
<evidence type="ECO:0000313" key="3">
    <source>
        <dbReference type="EMBL" id="MDO9711488.1"/>
    </source>
</evidence>
<dbReference type="CDD" id="cd07012">
    <property type="entry name" value="PBP2_Bug_TTT"/>
    <property type="match status" value="1"/>
</dbReference>
<sequence length="325" mass="33484">MTLTRRRLATIGLGAAAAGLPQAARAAADGYPSRTISYVSPYPPGGTNDLAARILARFLSARFGQPVVVENKGGAGGTIGSDFVAKSAPDGYVLLNASSGNLTSAPQVLGAPYDPVKDFVPVGFVGHCRFVVAVHPSLPVTSLAELLDFARAHPGAINYGTAGIGTGGHIAGEYLRLHSGIDIVHIPYRGSVFALNDVVAGRIQLVLDPLAIGHVKAGRLRALTYFGASDSPDLPGVPSIQAAGFPDWEPTNFWLAAAPAGTPPGIVAALNRAFVEAAEDPAVSRALKELGVEILPLRPGQVAALLRDETEVNRRVIALAGIGAS</sequence>
<dbReference type="Proteomes" id="UP001243009">
    <property type="component" value="Unassembled WGS sequence"/>
</dbReference>
<dbReference type="InterPro" id="IPR005064">
    <property type="entry name" value="BUG"/>
</dbReference>
<evidence type="ECO:0000256" key="2">
    <source>
        <dbReference type="SAM" id="SignalP"/>
    </source>
</evidence>
<evidence type="ECO:0000256" key="1">
    <source>
        <dbReference type="ARBA" id="ARBA00006987"/>
    </source>
</evidence>
<name>A0ABT9E5R5_9PROT</name>
<keyword evidence="2" id="KW-0732">Signal</keyword>
<organism evidence="3 4">
    <name type="scientific">Paracraurococcus lichenis</name>
    <dbReference type="NCBI Taxonomy" id="3064888"/>
    <lineage>
        <taxon>Bacteria</taxon>
        <taxon>Pseudomonadati</taxon>
        <taxon>Pseudomonadota</taxon>
        <taxon>Alphaproteobacteria</taxon>
        <taxon>Acetobacterales</taxon>
        <taxon>Roseomonadaceae</taxon>
        <taxon>Paracraurococcus</taxon>
    </lineage>
</organism>
<comment type="caution">
    <text evidence="3">The sequence shown here is derived from an EMBL/GenBank/DDBJ whole genome shotgun (WGS) entry which is preliminary data.</text>
</comment>
<dbReference type="PANTHER" id="PTHR42928">
    <property type="entry name" value="TRICARBOXYLATE-BINDING PROTEIN"/>
    <property type="match status" value="1"/>
</dbReference>
<dbReference type="RefSeq" id="WP_305106347.1">
    <property type="nucleotide sequence ID" value="NZ_JAUTWS010000029.1"/>
</dbReference>
<keyword evidence="4" id="KW-1185">Reference proteome</keyword>
<protein>
    <submittedName>
        <fullName evidence="3">Tripartite tricarboxylate transporter substrate binding protein</fullName>
    </submittedName>
</protein>
<feature type="signal peptide" evidence="2">
    <location>
        <begin position="1"/>
        <end position="26"/>
    </location>
</feature>
<gene>
    <name evidence="3" type="ORF">Q7A36_24285</name>
</gene>
<dbReference type="Pfam" id="PF03401">
    <property type="entry name" value="TctC"/>
    <property type="match status" value="1"/>
</dbReference>
<proteinExistence type="inferred from homology"/>
<dbReference type="PIRSF" id="PIRSF017082">
    <property type="entry name" value="YflP"/>
    <property type="match status" value="1"/>
</dbReference>
<dbReference type="PANTHER" id="PTHR42928:SF5">
    <property type="entry name" value="BLR1237 PROTEIN"/>
    <property type="match status" value="1"/>
</dbReference>
<dbReference type="Gene3D" id="3.40.190.150">
    <property type="entry name" value="Bordetella uptake gene, domain 1"/>
    <property type="match status" value="1"/>
</dbReference>
<reference evidence="3 4" key="1">
    <citation type="submission" date="2023-08" db="EMBL/GenBank/DDBJ databases">
        <title>The draft genome sequence of Paracraurococcus sp. LOR1-02.</title>
        <authorList>
            <person name="Kingkaew E."/>
            <person name="Tanasupawat S."/>
        </authorList>
    </citation>
    <scope>NUCLEOTIDE SEQUENCE [LARGE SCALE GENOMIC DNA]</scope>
    <source>
        <strain evidence="3 4">LOR1-02</strain>
    </source>
</reference>